<dbReference type="OrthoDB" id="8019720at2"/>
<feature type="transmembrane region" description="Helical" evidence="2">
    <location>
        <begin position="907"/>
        <end position="932"/>
    </location>
</feature>
<feature type="domain" description="Phage tail tape measure protein" evidence="3">
    <location>
        <begin position="368"/>
        <end position="573"/>
    </location>
</feature>
<comment type="caution">
    <text evidence="4">The sequence shown here is derived from an EMBL/GenBank/DDBJ whole genome shotgun (WGS) entry which is preliminary data.</text>
</comment>
<name>A0A0R3A945_9PSED</name>
<evidence type="ECO:0000313" key="5">
    <source>
        <dbReference type="Proteomes" id="UP000050852"/>
    </source>
</evidence>
<feature type="transmembrane region" description="Helical" evidence="2">
    <location>
        <begin position="793"/>
        <end position="812"/>
    </location>
</feature>
<keyword evidence="2" id="KW-1133">Transmembrane helix</keyword>
<keyword evidence="2" id="KW-0812">Transmembrane</keyword>
<feature type="transmembrane region" description="Helical" evidence="2">
    <location>
        <begin position="944"/>
        <end position="962"/>
    </location>
</feature>
<sequence length="1226" mass="130312">MANDLRLQVLLSAIDKATGPLNKITGGSKETARALKAARDRLKELNTQQRDVGAWRELQAATRATSEALAANNTKVGELARETARVRQQLAPTQALFDKSRQKVDALKTSQTDLKRELTGTRNALGLMSDEHRQSASQIAALNTVMQKGNALTRAQHDEYTRLTAAQRERKTQLDQLAAKEKALADRFIINNAQLRTSRAGHASLRDEIRRLESPFKDQLALLKQHTAESKRLGEQYGQQRVKLANLGEQLKNAGINTNALGAHELKLKRDIDTATQAMKLQMDQLDALKHKQDSLAKARATYDKTQSLAGSVAVSGATSLGAGYAASRPAVSAIKAFAPNEDSATQLKVSMMDDTGKVSADFQKITDLATKLGDRLPGTTADFQNMMTMLRRQGISAHSILGGTGEAAAYLGVQMKMEATEAAEFAAKMQDATRTTEKDMMGLMDTIQRGFYAGMDPSNMMQGFSKISPVMDVIKKSGIDAAKELAPLLIMMDQASMDGSSAGNAFRKIFQAGLNQDKVDKANGVLAKKGMSLKFTDDEGNFSGLENLYAQIEKLKALNDIDRTEVKQTLFGDDAETMSTLDVMMNKGLAGYREVQQKLKAQADLRTRVNEQLGTLTNVMEAAEGSFTNAMAEFGAAVAPELKGLINTLGELANGVGAWARENPKLAGGLVKVVAAVAAAAVVFGTLALTMASMLGPLAVLRYGMAMFGIRLGSIKAQLIGTRIATAGAGVEVGRMGRIWKTVTASRAAGSMVSVIPTLINSARFAAVSVFPMLGSAISAVGAAILATPVGWLIAAVAGLVAAALLIYKYWKPIKGFFLGFWQGLTDALQPVLAGFGKFRGLLVSLAKAAYSIPVIGFALRLLGSIVRPLFNMISSSISGVISWFSDLLKPVEDVGGAAQSMGQRFGAAVGNMLMTLLQSIGSIATGATNVWTTIKASFDQGLAGVLQLIINFSPLGLFYQAFAGVMNYFGVELPGKFTEFAGMIINGLVNGLTAGFGAIKSAIGSIATGVVNVWSTIKASFDLGLKGILQLIIGFNPLGLFYQAFAGVMNYFGAELPGKFTEFGGMIVNGLVRGLTAGLGAVKGAISSIGDSSIGWFKEKLGIHSPSRVFAELGGFTMEGLTKGLEGGQKGPLNTLSNMGKQLTAAGTLALTATAMPALAVDDRPPISCAGTSTVYDSHDTYEITIAAAPGMDMQAMEKSLRAMLNKIENEKRARQRSKLSDRD</sequence>
<accession>A0A0R3A945</accession>
<feature type="transmembrane region" description="Helical" evidence="2">
    <location>
        <begin position="843"/>
        <end position="864"/>
    </location>
</feature>
<dbReference type="InterPro" id="IPR010090">
    <property type="entry name" value="Phage_tape_meas"/>
</dbReference>
<evidence type="ECO:0000256" key="1">
    <source>
        <dbReference type="ARBA" id="ARBA00022612"/>
    </source>
</evidence>
<dbReference type="PANTHER" id="PTHR37813:SF1">
    <property type="entry name" value="FELS-2 PROPHAGE PROTEIN"/>
    <property type="match status" value="1"/>
</dbReference>
<dbReference type="AlphaFoldDB" id="A0A0R3A945"/>
<reference evidence="4 5" key="1">
    <citation type="submission" date="2015-02" db="EMBL/GenBank/DDBJ databases">
        <title>Two Pseudomonas sp. nov., isolated from raw milk.</title>
        <authorList>
            <person name="Wenning M."/>
            <person name="von Neubeck M."/>
            <person name="Huptas C."/>
            <person name="Scherer S."/>
        </authorList>
    </citation>
    <scope>NUCLEOTIDE SEQUENCE [LARGE SCALE GENOMIC DNA]</scope>
    <source>
        <strain evidence="4 5">DSM 29164</strain>
    </source>
</reference>
<evidence type="ECO:0000256" key="2">
    <source>
        <dbReference type="SAM" id="Phobius"/>
    </source>
</evidence>
<evidence type="ECO:0000259" key="3">
    <source>
        <dbReference type="Pfam" id="PF10145"/>
    </source>
</evidence>
<evidence type="ECO:0000313" key="4">
    <source>
        <dbReference type="EMBL" id="KRP68653.1"/>
    </source>
</evidence>
<protein>
    <submittedName>
        <fullName evidence="4">Tail protein</fullName>
    </submittedName>
</protein>
<dbReference type="RefSeq" id="WP_057704564.1">
    <property type="nucleotide sequence ID" value="NZ_JYLN01000016.1"/>
</dbReference>
<dbReference type="PANTHER" id="PTHR37813">
    <property type="entry name" value="FELS-2 PROPHAGE PROTEIN"/>
    <property type="match status" value="1"/>
</dbReference>
<dbReference type="NCBIfam" id="TIGR01760">
    <property type="entry name" value="tape_meas_TP901"/>
    <property type="match status" value="1"/>
</dbReference>
<keyword evidence="2" id="KW-0472">Membrane</keyword>
<feature type="transmembrane region" description="Helical" evidence="2">
    <location>
        <begin position="674"/>
        <end position="702"/>
    </location>
</feature>
<dbReference type="EMBL" id="JYLN01000016">
    <property type="protein sequence ID" value="KRP68653.1"/>
    <property type="molecule type" value="Genomic_DNA"/>
</dbReference>
<organism evidence="4 5">
    <name type="scientific">Pseudomonas paralactis</name>
    <dbReference type="NCBI Taxonomy" id="1615673"/>
    <lineage>
        <taxon>Bacteria</taxon>
        <taxon>Pseudomonadati</taxon>
        <taxon>Pseudomonadota</taxon>
        <taxon>Gammaproteobacteria</taxon>
        <taxon>Pseudomonadales</taxon>
        <taxon>Pseudomonadaceae</taxon>
        <taxon>Pseudomonas</taxon>
    </lineage>
</organism>
<dbReference type="Proteomes" id="UP000050852">
    <property type="component" value="Unassembled WGS sequence"/>
</dbReference>
<gene>
    <name evidence="4" type="ORF">TX23_25615</name>
</gene>
<keyword evidence="1" id="KW-1188">Viral release from host cell</keyword>
<proteinExistence type="predicted"/>
<dbReference type="PATRIC" id="fig|1615673.3.peg.737"/>
<feature type="transmembrane region" description="Helical" evidence="2">
    <location>
        <begin position="766"/>
        <end position="787"/>
    </location>
</feature>
<dbReference type="Pfam" id="PF10145">
    <property type="entry name" value="PhageMin_Tail"/>
    <property type="match status" value="1"/>
</dbReference>